<proteinExistence type="predicted"/>
<organism evidence="1 2">
    <name type="scientific">Mesorhizobium kowhaii</name>
    <dbReference type="NCBI Taxonomy" id="1300272"/>
    <lineage>
        <taxon>Bacteria</taxon>
        <taxon>Pseudomonadati</taxon>
        <taxon>Pseudomonadota</taxon>
        <taxon>Alphaproteobacteria</taxon>
        <taxon>Hyphomicrobiales</taxon>
        <taxon>Phyllobacteriaceae</taxon>
        <taxon>Mesorhizobium</taxon>
    </lineage>
</organism>
<protein>
    <recommendedName>
        <fullName evidence="3">Helix-turn-helix domain-containing protein</fullName>
    </recommendedName>
</protein>
<name>A0A2W7C802_9HYPH</name>
<comment type="caution">
    <text evidence="1">The sequence shown here is derived from an EMBL/GenBank/DDBJ whole genome shotgun (WGS) entry which is preliminary data.</text>
</comment>
<accession>A0A2W7C802</accession>
<dbReference type="Proteomes" id="UP000248616">
    <property type="component" value="Unassembled WGS sequence"/>
</dbReference>
<evidence type="ECO:0008006" key="3">
    <source>
        <dbReference type="Google" id="ProtNLM"/>
    </source>
</evidence>
<sequence length="75" mass="8919">MPDQTTASRQEKTIRHLNQVDLSRRWSLSPRTLERWRWLGQGPSFLKVGGRVVYRLEDIEAFEARGLHFIEKDRP</sequence>
<dbReference type="AlphaFoldDB" id="A0A2W7C802"/>
<dbReference type="InterPro" id="IPR009061">
    <property type="entry name" value="DNA-bd_dom_put_sf"/>
</dbReference>
<keyword evidence="2" id="KW-1185">Reference proteome</keyword>
<dbReference type="SUPFAM" id="SSF46955">
    <property type="entry name" value="Putative DNA-binding domain"/>
    <property type="match status" value="1"/>
</dbReference>
<dbReference type="EMBL" id="MZXV01000013">
    <property type="protein sequence ID" value="PZV39027.1"/>
    <property type="molecule type" value="Genomic_DNA"/>
</dbReference>
<dbReference type="OrthoDB" id="9806994at2"/>
<evidence type="ECO:0000313" key="2">
    <source>
        <dbReference type="Proteomes" id="UP000248616"/>
    </source>
</evidence>
<reference evidence="2" key="1">
    <citation type="submission" date="2017-03" db="EMBL/GenBank/DDBJ databases">
        <authorList>
            <person name="Safronova V.I."/>
            <person name="Sazanova A.L."/>
            <person name="Chirak E.R."/>
        </authorList>
    </citation>
    <scope>NUCLEOTIDE SEQUENCE [LARGE SCALE GENOMIC DNA]</scope>
    <source>
        <strain evidence="2">Ach-343</strain>
    </source>
</reference>
<gene>
    <name evidence="1" type="ORF">B5V02_03070</name>
</gene>
<dbReference type="RefSeq" id="WP_111542785.1">
    <property type="nucleotide sequence ID" value="NZ_MZXV01000013.1"/>
</dbReference>
<evidence type="ECO:0000313" key="1">
    <source>
        <dbReference type="EMBL" id="PZV39027.1"/>
    </source>
</evidence>